<dbReference type="EMBL" id="HACA01012912">
    <property type="protein sequence ID" value="CDW30273.1"/>
    <property type="molecule type" value="Transcribed_RNA"/>
</dbReference>
<protein>
    <submittedName>
        <fullName evidence="1">Uncharacterized protein</fullName>
    </submittedName>
</protein>
<evidence type="ECO:0000313" key="1">
    <source>
        <dbReference type="EMBL" id="CDW30273.1"/>
    </source>
</evidence>
<name>A0A0K2TW42_LEPSM</name>
<reference evidence="1" key="1">
    <citation type="submission" date="2014-05" db="EMBL/GenBank/DDBJ databases">
        <authorList>
            <person name="Chronopoulou M."/>
        </authorList>
    </citation>
    <scope>NUCLEOTIDE SEQUENCE</scope>
    <source>
        <tissue evidence="1">Whole organism</tissue>
    </source>
</reference>
<dbReference type="AlphaFoldDB" id="A0A0K2TW42"/>
<organism evidence="1">
    <name type="scientific">Lepeophtheirus salmonis</name>
    <name type="common">Salmon louse</name>
    <name type="synonym">Caligus salmonis</name>
    <dbReference type="NCBI Taxonomy" id="72036"/>
    <lineage>
        <taxon>Eukaryota</taxon>
        <taxon>Metazoa</taxon>
        <taxon>Ecdysozoa</taxon>
        <taxon>Arthropoda</taxon>
        <taxon>Crustacea</taxon>
        <taxon>Multicrustacea</taxon>
        <taxon>Hexanauplia</taxon>
        <taxon>Copepoda</taxon>
        <taxon>Siphonostomatoida</taxon>
        <taxon>Caligidae</taxon>
        <taxon>Lepeophtheirus</taxon>
    </lineage>
</organism>
<sequence length="56" mass="6442">MKCAWSIQSISRNIYIADSNDPQRPSISMCDLHGLFLHCFYLLKNTFIATHMTCCT</sequence>
<proteinExistence type="predicted"/>
<accession>A0A0K2TW42</accession>